<dbReference type="PANTHER" id="PTHR10562">
    <property type="entry name" value="SMALL UBIQUITIN-RELATED MODIFIER"/>
    <property type="match status" value="1"/>
</dbReference>
<accession>A0AAD8XY28</accession>
<organism evidence="1 2">
    <name type="scientific">Skeletonema marinoi</name>
    <dbReference type="NCBI Taxonomy" id="267567"/>
    <lineage>
        <taxon>Eukaryota</taxon>
        <taxon>Sar</taxon>
        <taxon>Stramenopiles</taxon>
        <taxon>Ochrophyta</taxon>
        <taxon>Bacillariophyta</taxon>
        <taxon>Coscinodiscophyceae</taxon>
        <taxon>Thalassiosirophycidae</taxon>
        <taxon>Thalassiosirales</taxon>
        <taxon>Skeletonemataceae</taxon>
        <taxon>Skeletonema</taxon>
        <taxon>Skeletonema marinoi-dohrnii complex</taxon>
    </lineage>
</organism>
<name>A0AAD8XY28_9STRA</name>
<keyword evidence="2" id="KW-1185">Reference proteome</keyword>
<evidence type="ECO:0000313" key="1">
    <source>
        <dbReference type="EMBL" id="KAK1735818.1"/>
    </source>
</evidence>
<reference evidence="1" key="1">
    <citation type="submission" date="2023-06" db="EMBL/GenBank/DDBJ databases">
        <title>Survivors Of The Sea: Transcriptome response of Skeletonema marinoi to long-term dormancy.</title>
        <authorList>
            <person name="Pinder M.I.M."/>
            <person name="Kourtchenko O."/>
            <person name="Robertson E.K."/>
            <person name="Larsson T."/>
            <person name="Maumus F."/>
            <person name="Osuna-Cruz C.M."/>
            <person name="Vancaester E."/>
            <person name="Stenow R."/>
            <person name="Vandepoele K."/>
            <person name="Ploug H."/>
            <person name="Bruchert V."/>
            <person name="Godhe A."/>
            <person name="Topel M."/>
        </authorList>
    </citation>
    <scope>NUCLEOTIDE SEQUENCE</scope>
    <source>
        <strain evidence="1">R05AC</strain>
    </source>
</reference>
<proteinExistence type="predicted"/>
<evidence type="ECO:0008006" key="3">
    <source>
        <dbReference type="Google" id="ProtNLM"/>
    </source>
</evidence>
<evidence type="ECO:0000313" key="2">
    <source>
        <dbReference type="Proteomes" id="UP001224775"/>
    </source>
</evidence>
<protein>
    <recommendedName>
        <fullName evidence="3">Ubiquitin-like domain-containing protein</fullName>
    </recommendedName>
</protein>
<sequence>MRGRVKKRRRLSRRPIFIPPVPTADEIPVEQWKIIADFLPKTSRALLAVALTAPPASFRESGWKGQPNAVSTAIISDTKAGASFESILEEIYIEARAEAVAGEKLPILKRAGGPEQQDEHFRQCLSKQFEAYYDGNWQILDFVDIPLSLASRLSDDDIGAILVCIDAKNNLERLKLTHCFNVVGSGLEPLRSSEYLEKLDLGLVMEFQQPYWIEAAPAYDEYAFHNTAKLLEEPVCGIIDSILRVEDNELVRLQYPYKWYSKKLFNTKDPVHGNQKPDPKIIPRYHNQIIRSVRMKQLVKDHDAFVNKYSCCVYFGFEDESGVCSHLSEEMDYVDTCLGCYESEYESCSHCKIIICRDCSDTIGCSNCDVRYCSLCCRDNGFKNEVSYCEDEECESYCRMCRLNGCRDGSNDCTWCKGMVYDALLKECNANQVQIESHRDEIEKLRLASGDEVQTDNTRTEKNVDPLITIQIIEDGDGNKRDVFKENRSTKLGQVFKSYASLEGVDFSSLRFTSRGVLIDPNTTLEDLSLSDRVEIRCFRAMDVVLRNQFRQVTIFKLQSAHTKMNEVFRAYALMKGVDVSRITIKTEGGTFVHPNKVAHWIFNDGSLFEWCTVQGEFLRDKCKMSQITIRSPGINHLGYGRKPSPNAAINVWCYIADFLPKTSRALLAVALTAPSSSFRESRWRRKPNALSKAIISRTSDGSFDSVMGELYKESAGLFYEMKRNSDGRCVQIVMKKSLRGATRRLKFFEGLSEELEAYYNSLWEIVAVSRIVTSVD</sequence>
<dbReference type="InterPro" id="IPR029071">
    <property type="entry name" value="Ubiquitin-like_domsf"/>
</dbReference>
<dbReference type="EMBL" id="JATAAI010000032">
    <property type="protein sequence ID" value="KAK1735818.1"/>
    <property type="molecule type" value="Genomic_DNA"/>
</dbReference>
<dbReference type="SUPFAM" id="SSF54236">
    <property type="entry name" value="Ubiquitin-like"/>
    <property type="match status" value="1"/>
</dbReference>
<dbReference type="CDD" id="cd01763">
    <property type="entry name" value="Ubl_SUMO_like"/>
    <property type="match status" value="1"/>
</dbReference>
<dbReference type="AlphaFoldDB" id="A0AAD8XY28"/>
<comment type="caution">
    <text evidence="1">The sequence shown here is derived from an EMBL/GenBank/DDBJ whole genome shotgun (WGS) entry which is preliminary data.</text>
</comment>
<dbReference type="Gene3D" id="3.10.20.90">
    <property type="entry name" value="Phosphatidylinositol 3-kinase Catalytic Subunit, Chain A, domain 1"/>
    <property type="match status" value="1"/>
</dbReference>
<gene>
    <name evidence="1" type="ORF">QTG54_013524</name>
</gene>
<dbReference type="Proteomes" id="UP001224775">
    <property type="component" value="Unassembled WGS sequence"/>
</dbReference>